<gene>
    <name evidence="1" type="ORF">llap_2729</name>
</gene>
<organism evidence="1 2">
    <name type="scientific">Limosa lapponica baueri</name>
    <dbReference type="NCBI Taxonomy" id="1758121"/>
    <lineage>
        <taxon>Eukaryota</taxon>
        <taxon>Metazoa</taxon>
        <taxon>Chordata</taxon>
        <taxon>Craniata</taxon>
        <taxon>Vertebrata</taxon>
        <taxon>Euteleostomi</taxon>
        <taxon>Archelosauria</taxon>
        <taxon>Archosauria</taxon>
        <taxon>Dinosauria</taxon>
        <taxon>Saurischia</taxon>
        <taxon>Theropoda</taxon>
        <taxon>Coelurosauria</taxon>
        <taxon>Aves</taxon>
        <taxon>Neognathae</taxon>
        <taxon>Neoaves</taxon>
        <taxon>Charadriiformes</taxon>
        <taxon>Scolopacidae</taxon>
        <taxon>Limosa</taxon>
    </lineage>
</organism>
<dbReference type="EMBL" id="KZ505693">
    <property type="protein sequence ID" value="PKU46951.1"/>
    <property type="molecule type" value="Genomic_DNA"/>
</dbReference>
<reference evidence="2" key="2">
    <citation type="submission" date="2017-12" db="EMBL/GenBank/DDBJ databases">
        <title>Genome sequence of the Bar-tailed Godwit (Limosa lapponica baueri).</title>
        <authorList>
            <person name="Lima N.C.B."/>
            <person name="Parody-Merino A.M."/>
            <person name="Battley P.F."/>
            <person name="Fidler A.E."/>
            <person name="Prosdocimi F."/>
        </authorList>
    </citation>
    <scope>NUCLEOTIDE SEQUENCE [LARGE SCALE GENOMIC DNA]</scope>
</reference>
<evidence type="ECO:0008006" key="3">
    <source>
        <dbReference type="Google" id="ProtNLM"/>
    </source>
</evidence>
<dbReference type="Proteomes" id="UP000233556">
    <property type="component" value="Unassembled WGS sequence"/>
</dbReference>
<protein>
    <recommendedName>
        <fullName evidence="3">Rna-directed dna polymerase from mobile element jockey-like</fullName>
    </recommendedName>
</protein>
<accession>A0A2I0ULM1</accession>
<keyword evidence="2" id="KW-1185">Reference proteome</keyword>
<name>A0A2I0ULM1_LIMLA</name>
<dbReference type="PANTHER" id="PTHR33332">
    <property type="entry name" value="REVERSE TRANSCRIPTASE DOMAIN-CONTAINING PROTEIN"/>
    <property type="match status" value="1"/>
</dbReference>
<proteinExistence type="predicted"/>
<evidence type="ECO:0000313" key="1">
    <source>
        <dbReference type="EMBL" id="PKU46951.1"/>
    </source>
</evidence>
<sequence>MANVMRFNKGKYRVVLLGHNNPMQGYRLGEEWLESYMVEKDLGVLVDSRLNMSQQCAQVAKKANSILACIRNSVISDVQNINKPYLAQLGGGLSSLGRLKHHNGYIVLDFKEPSFIFVDTNQTSPRFEAVFLQGLDIGSDVDEYILWVAVAVQSSCMVLWELRALSGYDISRSKASSFSVQVELDKTRRTMIYLRDEDSNFPFLVVKDVAIELIALTLLYYNIK</sequence>
<dbReference type="AlphaFoldDB" id="A0A2I0ULM1"/>
<evidence type="ECO:0000313" key="2">
    <source>
        <dbReference type="Proteomes" id="UP000233556"/>
    </source>
</evidence>
<reference evidence="2" key="1">
    <citation type="submission" date="2017-11" db="EMBL/GenBank/DDBJ databases">
        <authorList>
            <person name="Lima N.C."/>
            <person name="Parody-Merino A.M."/>
            <person name="Battley P.F."/>
            <person name="Fidler A.E."/>
            <person name="Prosdocimi F."/>
        </authorList>
    </citation>
    <scope>NUCLEOTIDE SEQUENCE [LARGE SCALE GENOMIC DNA]</scope>
</reference>